<gene>
    <name evidence="2" type="ORF">MERR_LOCUS29477</name>
    <name evidence="1" type="ORF">MERR_LOCUS6791</name>
</gene>
<dbReference type="Gene3D" id="3.30.930.10">
    <property type="entry name" value="Bira Bifunctional Protein, Domain 2"/>
    <property type="match status" value="1"/>
</dbReference>
<dbReference type="PRINTS" id="PR01043">
    <property type="entry name" value="TRNASYNTHGLY"/>
</dbReference>
<dbReference type="InterPro" id="IPR045864">
    <property type="entry name" value="aa-tRNA-synth_II/BPL/LPL"/>
</dbReference>
<evidence type="ECO:0000313" key="1">
    <source>
        <dbReference type="EMBL" id="CAA7019556.1"/>
    </source>
</evidence>
<dbReference type="OrthoDB" id="775582at2759"/>
<keyword evidence="3" id="KW-1185">Reference proteome</keyword>
<name>A0A6D2K257_9BRAS</name>
<protein>
    <submittedName>
        <fullName evidence="2">Uncharacterized protein</fullName>
    </submittedName>
</protein>
<accession>A0A6D2K257</accession>
<dbReference type="PANTHER" id="PTHR10745:SF0">
    <property type="entry name" value="GLYCINE--TRNA LIGASE"/>
    <property type="match status" value="1"/>
</dbReference>
<dbReference type="EMBL" id="CACVBM020001264">
    <property type="protein sequence ID" value="CAA7042242.1"/>
    <property type="molecule type" value="Genomic_DNA"/>
</dbReference>
<dbReference type="EMBL" id="CACVBM020000455">
    <property type="protein sequence ID" value="CAA7019556.1"/>
    <property type="molecule type" value="Genomic_DNA"/>
</dbReference>
<dbReference type="InterPro" id="IPR027031">
    <property type="entry name" value="Gly-tRNA_synthase/POLG2"/>
</dbReference>
<sequence length="156" mass="17450">MLHLDGFSQQELGQKITEFGITSPTTENKLSDPYPCNFMFKTSIGSSGKRTGYLRPETAQGTFLSFNSLFKYNHNRLPLAAFQIGEVFINERYARSDEVGSGAPLALTLERDSHVYIRDRDSGKKMKLSLQQATGVVDCLLKGSMSWEDVEKSLDV</sequence>
<dbReference type="GO" id="GO:0005739">
    <property type="term" value="C:mitochondrion"/>
    <property type="evidence" value="ECO:0007669"/>
    <property type="project" value="TreeGrafter"/>
</dbReference>
<dbReference type="Proteomes" id="UP000467841">
    <property type="component" value="Unassembled WGS sequence"/>
</dbReference>
<reference evidence="2 3" key="1">
    <citation type="submission" date="2020-01" db="EMBL/GenBank/DDBJ databases">
        <authorList>
            <person name="Mishra B."/>
        </authorList>
    </citation>
    <scope>NUCLEOTIDE SEQUENCE [LARGE SCALE GENOMIC DNA]</scope>
</reference>
<dbReference type="GO" id="GO:0070150">
    <property type="term" value="P:mitochondrial glycyl-tRNA aminoacylation"/>
    <property type="evidence" value="ECO:0007669"/>
    <property type="project" value="TreeGrafter"/>
</dbReference>
<dbReference type="SUPFAM" id="SSF55681">
    <property type="entry name" value="Class II aaRS and biotin synthetases"/>
    <property type="match status" value="1"/>
</dbReference>
<dbReference type="GO" id="GO:0004820">
    <property type="term" value="F:glycine-tRNA ligase activity"/>
    <property type="evidence" value="ECO:0007669"/>
    <property type="project" value="TreeGrafter"/>
</dbReference>
<evidence type="ECO:0000313" key="2">
    <source>
        <dbReference type="EMBL" id="CAA7042242.1"/>
    </source>
</evidence>
<dbReference type="AlphaFoldDB" id="A0A6D2K257"/>
<proteinExistence type="predicted"/>
<dbReference type="Gene3D" id="3.30.40.230">
    <property type="match status" value="1"/>
</dbReference>
<evidence type="ECO:0000313" key="3">
    <source>
        <dbReference type="Proteomes" id="UP000467841"/>
    </source>
</evidence>
<organism evidence="2 3">
    <name type="scientific">Microthlaspi erraticum</name>
    <dbReference type="NCBI Taxonomy" id="1685480"/>
    <lineage>
        <taxon>Eukaryota</taxon>
        <taxon>Viridiplantae</taxon>
        <taxon>Streptophyta</taxon>
        <taxon>Embryophyta</taxon>
        <taxon>Tracheophyta</taxon>
        <taxon>Spermatophyta</taxon>
        <taxon>Magnoliopsida</taxon>
        <taxon>eudicotyledons</taxon>
        <taxon>Gunneridae</taxon>
        <taxon>Pentapetalae</taxon>
        <taxon>rosids</taxon>
        <taxon>malvids</taxon>
        <taxon>Brassicales</taxon>
        <taxon>Brassicaceae</taxon>
        <taxon>Coluteocarpeae</taxon>
        <taxon>Microthlaspi</taxon>
    </lineage>
</organism>
<dbReference type="PANTHER" id="PTHR10745">
    <property type="entry name" value="GLYCYL-TRNA SYNTHETASE/DNA POLYMERASE SUBUNIT GAMMA-2"/>
    <property type="match status" value="1"/>
</dbReference>
<dbReference type="SUPFAM" id="SSF52954">
    <property type="entry name" value="Class II aaRS ABD-related"/>
    <property type="match status" value="1"/>
</dbReference>